<keyword evidence="1" id="KW-1133">Transmembrane helix</keyword>
<sequence length="254" mass="28802">MVACSGENQPADLFDAGAEPAEWRNCDSLEQFFESAFPIRDHPSLNEKQEAGVDIKSQLKAIQLQNIAGLKFRGTDNLKDHLRMNQETGTVELYHHTSVLKEHLSIRGSTSNHPADSGSMIPRQLALETLDSLQKIMFPMDRESQRMLRSLVSKQNLDPDCLRFENAIDRTDDENDIKYPYWGSRLMDLYDEIENPKPRGLLELWMERKSGARYVMMATLAGVLIAVVLGLLGLAVSIFQAWVGYQQWKHPVAV</sequence>
<protein>
    <submittedName>
        <fullName evidence="2">Uncharacterized protein</fullName>
    </submittedName>
</protein>
<keyword evidence="1" id="KW-0812">Transmembrane</keyword>
<evidence type="ECO:0000256" key="1">
    <source>
        <dbReference type="SAM" id="Phobius"/>
    </source>
</evidence>
<gene>
    <name evidence="2" type="ORF">Daus18300_008436</name>
</gene>
<evidence type="ECO:0000313" key="3">
    <source>
        <dbReference type="Proteomes" id="UP001583177"/>
    </source>
</evidence>
<feature type="transmembrane region" description="Helical" evidence="1">
    <location>
        <begin position="214"/>
        <end position="242"/>
    </location>
</feature>
<keyword evidence="3" id="KW-1185">Reference proteome</keyword>
<dbReference type="Proteomes" id="UP001583177">
    <property type="component" value="Unassembled WGS sequence"/>
</dbReference>
<name>A0ABR3WI32_9PEZI</name>
<dbReference type="EMBL" id="JAWRVE010000079">
    <property type="protein sequence ID" value="KAL1862638.1"/>
    <property type="molecule type" value="Genomic_DNA"/>
</dbReference>
<accession>A0ABR3WI32</accession>
<reference evidence="2 3" key="1">
    <citation type="journal article" date="2024" name="IMA Fungus">
        <title>IMA Genome - F19 : A genome assembly and annotation guide to empower mycologists, including annotated draft genome sequences of Ceratocystis pirilliformis, Diaporthe australafricana, Fusarium ophioides, Paecilomyces lecythidis, and Sporothrix stenoceras.</title>
        <authorList>
            <person name="Aylward J."/>
            <person name="Wilson A.M."/>
            <person name="Visagie C.M."/>
            <person name="Spraker J."/>
            <person name="Barnes I."/>
            <person name="Buitendag C."/>
            <person name="Ceriani C."/>
            <person name="Del Mar Angel L."/>
            <person name="du Plessis D."/>
            <person name="Fuchs T."/>
            <person name="Gasser K."/>
            <person name="Kramer D."/>
            <person name="Li W."/>
            <person name="Munsamy K."/>
            <person name="Piso A."/>
            <person name="Price J.L."/>
            <person name="Sonnekus B."/>
            <person name="Thomas C."/>
            <person name="van der Nest A."/>
            <person name="van Dijk A."/>
            <person name="van Heerden A."/>
            <person name="van Vuuren N."/>
            <person name="Yilmaz N."/>
            <person name="Duong T.A."/>
            <person name="van der Merwe N.A."/>
            <person name="Wingfield M.J."/>
            <person name="Wingfield B.D."/>
        </authorList>
    </citation>
    <scope>NUCLEOTIDE SEQUENCE [LARGE SCALE GENOMIC DNA]</scope>
    <source>
        <strain evidence="2 3">CMW 18300</strain>
    </source>
</reference>
<evidence type="ECO:0000313" key="2">
    <source>
        <dbReference type="EMBL" id="KAL1862638.1"/>
    </source>
</evidence>
<proteinExistence type="predicted"/>
<comment type="caution">
    <text evidence="2">The sequence shown here is derived from an EMBL/GenBank/DDBJ whole genome shotgun (WGS) entry which is preliminary data.</text>
</comment>
<keyword evidence="1" id="KW-0472">Membrane</keyword>
<organism evidence="2 3">
    <name type="scientific">Diaporthe australafricana</name>
    <dbReference type="NCBI Taxonomy" id="127596"/>
    <lineage>
        <taxon>Eukaryota</taxon>
        <taxon>Fungi</taxon>
        <taxon>Dikarya</taxon>
        <taxon>Ascomycota</taxon>
        <taxon>Pezizomycotina</taxon>
        <taxon>Sordariomycetes</taxon>
        <taxon>Sordariomycetidae</taxon>
        <taxon>Diaporthales</taxon>
        <taxon>Diaporthaceae</taxon>
        <taxon>Diaporthe</taxon>
    </lineage>
</organism>